<sequence>MAGVLLKRFIITPMLMHCEMHRCNRNACMTSLQAFYKGPHEDLNLDIAFCLCKKTTNRHDMCMIAQEKLHPTCAQRPADNSNQQGSNGVYYHPPPTCHSVAENCKEDRECRISCLSNDFPAAVGSGSGENLSNATCQTAKT</sequence>
<dbReference type="PANTHER" id="PTHR10269">
    <property type="entry name" value="GDNF RECEPTOR ALPHA"/>
    <property type="match status" value="1"/>
</dbReference>
<dbReference type="PANTHER" id="PTHR10269:SF12">
    <property type="entry name" value="GLIAL CELL LINE-DERIVED NEUROTROPHIC FAMILY RECEPTOR-LIKE, ISOFORM E"/>
    <property type="match status" value="1"/>
</dbReference>
<evidence type="ECO:0000313" key="1">
    <source>
        <dbReference type="EMBL" id="CAD6994180.1"/>
    </source>
</evidence>
<comment type="caution">
    <text evidence="1">The sequence shown here is derived from an EMBL/GenBank/DDBJ whole genome shotgun (WGS) entry which is preliminary data.</text>
</comment>
<protein>
    <submittedName>
        <fullName evidence="1">(Mediterranean fruit fly) hypothetical protein</fullName>
    </submittedName>
</protein>
<dbReference type="AlphaFoldDB" id="A0A811U6W0"/>
<dbReference type="InterPro" id="IPR003438">
    <property type="entry name" value="GDNF_rcpt"/>
</dbReference>
<dbReference type="GO" id="GO:0043235">
    <property type="term" value="C:receptor complex"/>
    <property type="evidence" value="ECO:0007669"/>
    <property type="project" value="TreeGrafter"/>
</dbReference>
<gene>
    <name evidence="1" type="ORF">CCAP1982_LOCUS2945</name>
</gene>
<dbReference type="EMBL" id="CAJHJT010000001">
    <property type="protein sequence ID" value="CAD6994180.1"/>
    <property type="molecule type" value="Genomic_DNA"/>
</dbReference>
<keyword evidence="2" id="KW-1185">Reference proteome</keyword>
<organism evidence="1 2">
    <name type="scientific">Ceratitis capitata</name>
    <name type="common">Mediterranean fruit fly</name>
    <name type="synonym">Tephritis capitata</name>
    <dbReference type="NCBI Taxonomy" id="7213"/>
    <lineage>
        <taxon>Eukaryota</taxon>
        <taxon>Metazoa</taxon>
        <taxon>Ecdysozoa</taxon>
        <taxon>Arthropoda</taxon>
        <taxon>Hexapoda</taxon>
        <taxon>Insecta</taxon>
        <taxon>Pterygota</taxon>
        <taxon>Neoptera</taxon>
        <taxon>Endopterygota</taxon>
        <taxon>Diptera</taxon>
        <taxon>Brachycera</taxon>
        <taxon>Muscomorpha</taxon>
        <taxon>Tephritoidea</taxon>
        <taxon>Tephritidae</taxon>
        <taxon>Ceratitis</taxon>
        <taxon>Ceratitis</taxon>
    </lineage>
</organism>
<dbReference type="Proteomes" id="UP000606786">
    <property type="component" value="Unassembled WGS sequence"/>
</dbReference>
<reference evidence="1" key="1">
    <citation type="submission" date="2020-11" db="EMBL/GenBank/DDBJ databases">
        <authorList>
            <person name="Whitehead M."/>
        </authorList>
    </citation>
    <scope>NUCLEOTIDE SEQUENCE</scope>
    <source>
        <strain evidence="1">EGII</strain>
    </source>
</reference>
<dbReference type="SUPFAM" id="SSF110035">
    <property type="entry name" value="GDNF receptor-like"/>
    <property type="match status" value="1"/>
</dbReference>
<evidence type="ECO:0000313" key="2">
    <source>
        <dbReference type="Proteomes" id="UP000606786"/>
    </source>
</evidence>
<dbReference type="InterPro" id="IPR037193">
    <property type="entry name" value="GDNF_alpha"/>
</dbReference>
<dbReference type="GO" id="GO:0038023">
    <property type="term" value="F:signaling receptor activity"/>
    <property type="evidence" value="ECO:0007669"/>
    <property type="project" value="InterPro"/>
</dbReference>
<dbReference type="GO" id="GO:0009897">
    <property type="term" value="C:external side of plasma membrane"/>
    <property type="evidence" value="ECO:0007669"/>
    <property type="project" value="TreeGrafter"/>
</dbReference>
<dbReference type="GO" id="GO:0007399">
    <property type="term" value="P:nervous system development"/>
    <property type="evidence" value="ECO:0007669"/>
    <property type="project" value="TreeGrafter"/>
</dbReference>
<accession>A0A811U6W0</accession>
<dbReference type="OrthoDB" id="6374728at2759"/>
<name>A0A811U6W0_CERCA</name>
<proteinExistence type="predicted"/>